<dbReference type="InterPro" id="IPR016181">
    <property type="entry name" value="Acyl_CoA_acyltransferase"/>
</dbReference>
<keyword evidence="2" id="KW-0808">Transferase</keyword>
<dbReference type="STRING" id="749414.SBI_09436"/>
<gene>
    <name evidence="2" type="ordered locus">SBI_09436</name>
</gene>
<reference evidence="2 3" key="1">
    <citation type="journal article" date="2010" name="J. Bacteriol.">
        <title>Genome sequence of the milbemycin-producing bacterium Streptomyces bingchenggensis.</title>
        <authorList>
            <person name="Wang X.J."/>
            <person name="Yan Y.J."/>
            <person name="Zhang B."/>
            <person name="An J."/>
            <person name="Wang J.J."/>
            <person name="Tian J."/>
            <person name="Jiang L."/>
            <person name="Chen Y.H."/>
            <person name="Huang S.X."/>
            <person name="Yin M."/>
            <person name="Zhang J."/>
            <person name="Gao A.L."/>
            <person name="Liu C.X."/>
            <person name="Zhu Z.X."/>
            <person name="Xiang W.S."/>
        </authorList>
    </citation>
    <scope>NUCLEOTIDE SEQUENCE [LARGE SCALE GENOMIC DNA]</scope>
    <source>
        <strain evidence="2 3">BCW-1</strain>
    </source>
</reference>
<dbReference type="KEGG" id="sbh:SBI_09436"/>
<dbReference type="EMBL" id="CP002047">
    <property type="protein sequence ID" value="ADI12554.1"/>
    <property type="molecule type" value="Genomic_DNA"/>
</dbReference>
<dbReference type="PANTHER" id="PTHR43792">
    <property type="entry name" value="GNAT FAMILY, PUTATIVE (AFU_ORTHOLOGUE AFUA_3G00765)-RELATED-RELATED"/>
    <property type="match status" value="1"/>
</dbReference>
<dbReference type="PANTHER" id="PTHR43792:SF16">
    <property type="entry name" value="N-ACETYLTRANSFERASE DOMAIN-CONTAINING PROTEIN"/>
    <property type="match status" value="1"/>
</dbReference>
<dbReference type="AlphaFoldDB" id="D7C7K6"/>
<dbReference type="GO" id="GO:0016747">
    <property type="term" value="F:acyltransferase activity, transferring groups other than amino-acyl groups"/>
    <property type="evidence" value="ECO:0007669"/>
    <property type="project" value="InterPro"/>
</dbReference>
<name>D7C7K6_STRBB</name>
<dbReference type="InterPro" id="IPR000182">
    <property type="entry name" value="GNAT_dom"/>
</dbReference>
<dbReference type="Gene3D" id="3.40.630.30">
    <property type="match status" value="1"/>
</dbReference>
<sequence>MGRLRPIEPLTEPLADGVVAVRFRRESDLLAIGAASHDPETRRWLDDTPMDEAARSTSMFRVEEAWRTGQAAPLVIADATTEEPTGIINLQFRNDDEATIAYSVFPAHRGRGIAPRAVQLVVKWALSELGLSQILLEAAAENTASVRVAEKCQFQRIDSRASSAEGQHTMIVFACTKN</sequence>
<dbReference type="Proteomes" id="UP000000377">
    <property type="component" value="Chromosome"/>
</dbReference>
<evidence type="ECO:0000313" key="2">
    <source>
        <dbReference type="EMBL" id="ADI12554.1"/>
    </source>
</evidence>
<organism evidence="2 3">
    <name type="scientific">Streptomyces bingchenggensis (strain BCW-1)</name>
    <dbReference type="NCBI Taxonomy" id="749414"/>
    <lineage>
        <taxon>Bacteria</taxon>
        <taxon>Bacillati</taxon>
        <taxon>Actinomycetota</taxon>
        <taxon>Actinomycetes</taxon>
        <taxon>Kitasatosporales</taxon>
        <taxon>Streptomycetaceae</taxon>
        <taxon>Streptomyces</taxon>
    </lineage>
</organism>
<dbReference type="SUPFAM" id="SSF55729">
    <property type="entry name" value="Acyl-CoA N-acyltransferases (Nat)"/>
    <property type="match status" value="1"/>
</dbReference>
<evidence type="ECO:0000259" key="1">
    <source>
        <dbReference type="PROSITE" id="PS51186"/>
    </source>
</evidence>
<proteinExistence type="predicted"/>
<dbReference type="PROSITE" id="PS51186">
    <property type="entry name" value="GNAT"/>
    <property type="match status" value="1"/>
</dbReference>
<dbReference type="InterPro" id="IPR051531">
    <property type="entry name" value="N-acetyltransferase"/>
</dbReference>
<evidence type="ECO:0000313" key="3">
    <source>
        <dbReference type="Proteomes" id="UP000000377"/>
    </source>
</evidence>
<accession>D7C7K6</accession>
<keyword evidence="3" id="KW-1185">Reference proteome</keyword>
<feature type="domain" description="N-acetyltransferase" evidence="1">
    <location>
        <begin position="5"/>
        <end position="178"/>
    </location>
</feature>
<dbReference type="HOGENOM" id="CLU_1509721_0_0_11"/>
<dbReference type="eggNOG" id="COG1670">
    <property type="taxonomic scope" value="Bacteria"/>
</dbReference>
<protein>
    <submittedName>
        <fullName evidence="2">GCN5-related N-acetyltransferase</fullName>
    </submittedName>
</protein>
<dbReference type="Pfam" id="PF13302">
    <property type="entry name" value="Acetyltransf_3"/>
    <property type="match status" value="1"/>
</dbReference>
<dbReference type="RefSeq" id="WP_014182001.1">
    <property type="nucleotide sequence ID" value="NC_016582.1"/>
</dbReference>